<name>A0ABU5QG10_9BACT</name>
<keyword evidence="6" id="KW-1185">Reference proteome</keyword>
<reference evidence="5 6" key="1">
    <citation type="submission" date="2023-12" db="EMBL/GenBank/DDBJ databases">
        <title>Novel species of the genus Arcicella isolated from rivers.</title>
        <authorList>
            <person name="Lu H."/>
        </authorList>
    </citation>
    <scope>NUCLEOTIDE SEQUENCE [LARGE SCALE GENOMIC DNA]</scope>
    <source>
        <strain evidence="5 6">KCTC 23307</strain>
    </source>
</reference>
<dbReference type="PANTHER" id="PTHR43046:SF14">
    <property type="entry name" value="MUTT_NUDIX FAMILY PROTEIN"/>
    <property type="match status" value="1"/>
</dbReference>
<accession>A0ABU5QG10</accession>
<evidence type="ECO:0000313" key="6">
    <source>
        <dbReference type="Proteomes" id="UP001302949"/>
    </source>
</evidence>
<dbReference type="EMBL" id="JAYFUM010000033">
    <property type="protein sequence ID" value="MEA5141805.1"/>
    <property type="molecule type" value="Genomic_DNA"/>
</dbReference>
<evidence type="ECO:0000313" key="5">
    <source>
        <dbReference type="EMBL" id="MEA5141805.1"/>
    </source>
</evidence>
<dbReference type="Gene3D" id="3.90.79.10">
    <property type="entry name" value="Nucleoside Triphosphate Pyrophosphohydrolase"/>
    <property type="match status" value="1"/>
</dbReference>
<evidence type="ECO:0000259" key="4">
    <source>
        <dbReference type="PROSITE" id="PS51462"/>
    </source>
</evidence>
<dbReference type="Proteomes" id="UP001302949">
    <property type="component" value="Unassembled WGS sequence"/>
</dbReference>
<keyword evidence="2 3" id="KW-0378">Hydrolase</keyword>
<comment type="caution">
    <text evidence="5">The sequence shown here is derived from an EMBL/GenBank/DDBJ whole genome shotgun (WGS) entry which is preliminary data.</text>
</comment>
<dbReference type="Pfam" id="PF00293">
    <property type="entry name" value="NUDIX"/>
    <property type="match status" value="1"/>
</dbReference>
<evidence type="ECO:0000256" key="2">
    <source>
        <dbReference type="ARBA" id="ARBA00022801"/>
    </source>
</evidence>
<gene>
    <name evidence="5" type="ORF">VB248_21800</name>
</gene>
<dbReference type="InterPro" id="IPR000086">
    <property type="entry name" value="NUDIX_hydrolase_dom"/>
</dbReference>
<protein>
    <submittedName>
        <fullName evidence="5">NUDIX hydrolase</fullName>
        <ecNumber evidence="5">3.6.-.-</ecNumber>
    </submittedName>
</protein>
<dbReference type="GO" id="GO:0016787">
    <property type="term" value="F:hydrolase activity"/>
    <property type="evidence" value="ECO:0007669"/>
    <property type="project" value="UniProtKB-KW"/>
</dbReference>
<dbReference type="InterPro" id="IPR020084">
    <property type="entry name" value="NUDIX_hydrolase_CS"/>
</dbReference>
<dbReference type="RefSeq" id="WP_323298959.1">
    <property type="nucleotide sequence ID" value="NZ_JAYFUM010000033.1"/>
</dbReference>
<dbReference type="EC" id="3.6.-.-" evidence="5"/>
<dbReference type="InterPro" id="IPR020476">
    <property type="entry name" value="Nudix_hydrolase"/>
</dbReference>
<dbReference type="PRINTS" id="PR00502">
    <property type="entry name" value="NUDIXFAMILY"/>
</dbReference>
<dbReference type="PROSITE" id="PS00893">
    <property type="entry name" value="NUDIX_BOX"/>
    <property type="match status" value="1"/>
</dbReference>
<dbReference type="PROSITE" id="PS51462">
    <property type="entry name" value="NUDIX"/>
    <property type="match status" value="1"/>
</dbReference>
<evidence type="ECO:0000256" key="3">
    <source>
        <dbReference type="RuleBase" id="RU003476"/>
    </source>
</evidence>
<proteinExistence type="inferred from homology"/>
<dbReference type="SUPFAM" id="SSF55811">
    <property type="entry name" value="Nudix"/>
    <property type="match status" value="1"/>
</dbReference>
<evidence type="ECO:0000256" key="1">
    <source>
        <dbReference type="ARBA" id="ARBA00001946"/>
    </source>
</evidence>
<dbReference type="PANTHER" id="PTHR43046">
    <property type="entry name" value="GDP-MANNOSE MANNOSYL HYDROLASE"/>
    <property type="match status" value="1"/>
</dbReference>
<organism evidence="5 6">
    <name type="scientific">Arcicella rigui</name>
    <dbReference type="NCBI Taxonomy" id="797020"/>
    <lineage>
        <taxon>Bacteria</taxon>
        <taxon>Pseudomonadati</taxon>
        <taxon>Bacteroidota</taxon>
        <taxon>Cytophagia</taxon>
        <taxon>Cytophagales</taxon>
        <taxon>Flectobacillaceae</taxon>
        <taxon>Arcicella</taxon>
    </lineage>
</organism>
<dbReference type="InterPro" id="IPR015797">
    <property type="entry name" value="NUDIX_hydrolase-like_dom_sf"/>
</dbReference>
<sequence length="145" mass="16150">MKVRPSVAIIENEKVLLMRYRYGETDVYNLPGGNVDAGETLEQTLVRELEEELGIQISVGEMLLAGEVILPQQKTDVLHCVFDASIQSGVAILNPKETSALEIVWQPIAILPTLAMYPNVAESLQKVLTDKSSMQYVGKLNQTWY</sequence>
<comment type="similarity">
    <text evidence="3">Belongs to the Nudix hydrolase family.</text>
</comment>
<comment type="cofactor">
    <cofactor evidence="1">
        <name>Mg(2+)</name>
        <dbReference type="ChEBI" id="CHEBI:18420"/>
    </cofactor>
</comment>
<feature type="domain" description="Nudix hydrolase" evidence="4">
    <location>
        <begin position="1"/>
        <end position="128"/>
    </location>
</feature>